<dbReference type="Pfam" id="PF00875">
    <property type="entry name" value="DNA_photolyase"/>
    <property type="match status" value="1"/>
</dbReference>
<organism evidence="10 11">
    <name type="scientific">Thermomonas carbonis</name>
    <dbReference type="NCBI Taxonomy" id="1463158"/>
    <lineage>
        <taxon>Bacteria</taxon>
        <taxon>Pseudomonadati</taxon>
        <taxon>Pseudomonadota</taxon>
        <taxon>Gammaproteobacteria</taxon>
        <taxon>Lysobacterales</taxon>
        <taxon>Lysobacteraceae</taxon>
        <taxon>Thermomonas</taxon>
    </lineage>
</organism>
<feature type="domain" description="Photolyase/cryptochrome alpha/beta" evidence="9">
    <location>
        <begin position="2"/>
        <end position="127"/>
    </location>
</feature>
<dbReference type="InterPro" id="IPR005101">
    <property type="entry name" value="Cryptochr/Photolyase_FAD-bd"/>
</dbReference>
<accession>A0A7G9SQE2</accession>
<dbReference type="PROSITE" id="PS00394">
    <property type="entry name" value="DNA_PHOTOLYASES_1_1"/>
    <property type="match status" value="1"/>
</dbReference>
<comment type="similarity">
    <text evidence="8">Belongs to the DNA photolyase family.</text>
</comment>
<evidence type="ECO:0000256" key="2">
    <source>
        <dbReference type="ARBA" id="ARBA00005862"/>
    </source>
</evidence>
<dbReference type="SUPFAM" id="SSF52425">
    <property type="entry name" value="Cryptochrome/photolyase, N-terminal domain"/>
    <property type="match status" value="1"/>
</dbReference>
<dbReference type="SUPFAM" id="SSF48173">
    <property type="entry name" value="Cryptochrome/photolyase FAD-binding domain"/>
    <property type="match status" value="1"/>
</dbReference>
<keyword evidence="5 8" id="KW-0157">Chromophore</keyword>
<feature type="binding site" evidence="6">
    <location>
        <position position="262"/>
    </location>
    <ligand>
        <name>FAD</name>
        <dbReference type="ChEBI" id="CHEBI:57692"/>
    </ligand>
</feature>
<gene>
    <name evidence="10" type="ORF">H9L16_15875</name>
</gene>
<dbReference type="Gene3D" id="3.40.50.620">
    <property type="entry name" value="HUPs"/>
    <property type="match status" value="1"/>
</dbReference>
<dbReference type="InterPro" id="IPR018394">
    <property type="entry name" value="DNA_photolyase_1_CS_C"/>
</dbReference>
<evidence type="ECO:0000313" key="10">
    <source>
        <dbReference type="EMBL" id="QNN70067.1"/>
    </source>
</evidence>
<dbReference type="GO" id="GO:0009416">
    <property type="term" value="P:response to light stimulus"/>
    <property type="evidence" value="ECO:0007669"/>
    <property type="project" value="TreeGrafter"/>
</dbReference>
<keyword evidence="11" id="KW-1185">Reference proteome</keyword>
<dbReference type="Proteomes" id="UP000515804">
    <property type="component" value="Chromosome"/>
</dbReference>
<feature type="site" description="Electron transfer via tryptophanyl radical" evidence="7">
    <location>
        <position position="296"/>
    </location>
</feature>
<evidence type="ECO:0000256" key="3">
    <source>
        <dbReference type="ARBA" id="ARBA00022630"/>
    </source>
</evidence>
<dbReference type="Pfam" id="PF03441">
    <property type="entry name" value="FAD_binding_7"/>
    <property type="match status" value="1"/>
</dbReference>
<dbReference type="GO" id="GO:0003904">
    <property type="term" value="F:deoxyribodipyrimidine photo-lyase activity"/>
    <property type="evidence" value="ECO:0007669"/>
    <property type="project" value="TreeGrafter"/>
</dbReference>
<dbReference type="RefSeq" id="WP_187552584.1">
    <property type="nucleotide sequence ID" value="NZ_BMZL01000001.1"/>
</dbReference>
<evidence type="ECO:0000256" key="4">
    <source>
        <dbReference type="ARBA" id="ARBA00022827"/>
    </source>
</evidence>
<evidence type="ECO:0000256" key="6">
    <source>
        <dbReference type="PIRSR" id="PIRSR602081-1"/>
    </source>
</evidence>
<feature type="site" description="Electron transfer via tryptophanyl radical" evidence="7">
    <location>
        <position position="349"/>
    </location>
</feature>
<dbReference type="InterPro" id="IPR006050">
    <property type="entry name" value="DNA_photolyase_N"/>
</dbReference>
<dbReference type="PANTHER" id="PTHR11455:SF9">
    <property type="entry name" value="CRYPTOCHROME CIRCADIAN CLOCK 5 ISOFORM X1"/>
    <property type="match status" value="1"/>
</dbReference>
<name>A0A7G9SQE2_9GAMM</name>
<keyword evidence="3 6" id="KW-0285">Flavoprotein</keyword>
<dbReference type="InterPro" id="IPR002081">
    <property type="entry name" value="Cryptochrome/DNA_photolyase_1"/>
</dbReference>
<reference evidence="10 11" key="1">
    <citation type="submission" date="2020-08" db="EMBL/GenBank/DDBJ databases">
        <title>Genome sequence of Thermomonas carbonis KCTC 42013T.</title>
        <authorList>
            <person name="Hyun D.-W."/>
            <person name="Bae J.-W."/>
        </authorList>
    </citation>
    <scope>NUCLEOTIDE SEQUENCE [LARGE SCALE GENOMIC DNA]</scope>
    <source>
        <strain evidence="10 11">KCTC 42013</strain>
    </source>
</reference>
<dbReference type="AlphaFoldDB" id="A0A7G9SQE2"/>
<dbReference type="Gene3D" id="1.25.40.80">
    <property type="match status" value="1"/>
</dbReference>
<sequence>MTQGIFWFRRDLRLADHPALERAIQSHDALLLVYVDDDADGIFDASRAWLRRSLGKLAEDIRARGGELHLIAGDPEALIPALALATGAAAVHISALHEPDADARDARIAAALAASGIAMRRAGGRLLTDADAVLTQSSTPFRVFTPFHKTARPTWRHRPREAPATLSGCALPSSLEGARTTIAAPRPRWDSGFWGMWAPGEAAALARLDDLLPRLHAYPDARDVPSVEGTSRLSPHLHFGEINPSRIFDVVQQHGGIGADKYIAEIGWREFAYYVLHHWPSSLNDNFNPKFDAMPWHHDPGQLEAWQYGRTGVPLVDAGMRQLWHEGWMHNRVRMVVASWLTKHMGIDWRQGAAWFMHALVDADLASNTLGWQWVAGTGVDAAPYFRIFNPATQSRRFDPQGAYLRRWLPELRGLGDDAIHAPWERGLRVPGYPVKPIVDLSAGRDAALARLAALAK</sequence>
<comment type="cofactor">
    <cofactor evidence="1">
        <name>(6R)-5,10-methylene-5,6,7,8-tetrahydrofolate</name>
        <dbReference type="ChEBI" id="CHEBI:15636"/>
    </cofactor>
</comment>
<dbReference type="KEGG" id="tcn:H9L16_15875"/>
<comment type="cofactor">
    <cofactor evidence="6">
        <name>FAD</name>
        <dbReference type="ChEBI" id="CHEBI:57692"/>
    </cofactor>
    <text evidence="6">Binds 1 FAD per subunit.</text>
</comment>
<feature type="binding site" evidence="6">
    <location>
        <position position="218"/>
    </location>
    <ligand>
        <name>FAD</name>
        <dbReference type="ChEBI" id="CHEBI:57692"/>
    </ligand>
</feature>
<dbReference type="Gene3D" id="1.10.579.10">
    <property type="entry name" value="DNA Cyclobutane Dipyrimidine Photolyase, subunit A, domain 3"/>
    <property type="match status" value="1"/>
</dbReference>
<evidence type="ECO:0000256" key="1">
    <source>
        <dbReference type="ARBA" id="ARBA00001932"/>
    </source>
</evidence>
<dbReference type="InterPro" id="IPR014729">
    <property type="entry name" value="Rossmann-like_a/b/a_fold"/>
</dbReference>
<keyword evidence="10" id="KW-0456">Lyase</keyword>
<protein>
    <submittedName>
        <fullName evidence="10">Deoxyribodipyrimidine photo-lyase</fullName>
    </submittedName>
</protein>
<dbReference type="GO" id="GO:0071949">
    <property type="term" value="F:FAD binding"/>
    <property type="evidence" value="ECO:0007669"/>
    <property type="project" value="TreeGrafter"/>
</dbReference>
<dbReference type="GO" id="GO:0006139">
    <property type="term" value="P:nucleobase-containing compound metabolic process"/>
    <property type="evidence" value="ECO:0007669"/>
    <property type="project" value="UniProtKB-ARBA"/>
</dbReference>
<dbReference type="GO" id="GO:0006950">
    <property type="term" value="P:response to stress"/>
    <property type="evidence" value="ECO:0007669"/>
    <property type="project" value="UniProtKB-ARBA"/>
</dbReference>
<dbReference type="PANTHER" id="PTHR11455">
    <property type="entry name" value="CRYPTOCHROME"/>
    <property type="match status" value="1"/>
</dbReference>
<evidence type="ECO:0000313" key="11">
    <source>
        <dbReference type="Proteomes" id="UP000515804"/>
    </source>
</evidence>
<evidence type="ECO:0000256" key="8">
    <source>
        <dbReference type="RuleBase" id="RU004182"/>
    </source>
</evidence>
<dbReference type="InterPro" id="IPR036155">
    <property type="entry name" value="Crypto/Photolyase_N_sf"/>
</dbReference>
<dbReference type="InterPro" id="IPR036134">
    <property type="entry name" value="Crypto/Photolyase_FAD-like_sf"/>
</dbReference>
<feature type="binding site" evidence="6">
    <location>
        <begin position="230"/>
        <end position="234"/>
    </location>
    <ligand>
        <name>FAD</name>
        <dbReference type="ChEBI" id="CHEBI:57692"/>
    </ligand>
</feature>
<dbReference type="PRINTS" id="PR00147">
    <property type="entry name" value="DNAPHOTLYASE"/>
</dbReference>
<evidence type="ECO:0000256" key="5">
    <source>
        <dbReference type="ARBA" id="ARBA00022991"/>
    </source>
</evidence>
<dbReference type="PROSITE" id="PS51645">
    <property type="entry name" value="PHR_CRY_ALPHA_BETA"/>
    <property type="match status" value="1"/>
</dbReference>
<comment type="similarity">
    <text evidence="2">Belongs to the DNA photolyase class-1 family.</text>
</comment>
<feature type="site" description="Electron transfer via tryptophanyl radical" evidence="7">
    <location>
        <position position="372"/>
    </location>
</feature>
<dbReference type="EMBL" id="CP060719">
    <property type="protein sequence ID" value="QNN70067.1"/>
    <property type="molecule type" value="Genomic_DNA"/>
</dbReference>
<evidence type="ECO:0000256" key="7">
    <source>
        <dbReference type="PIRSR" id="PIRSR602081-2"/>
    </source>
</evidence>
<evidence type="ECO:0000259" key="9">
    <source>
        <dbReference type="PROSITE" id="PS51645"/>
    </source>
</evidence>
<keyword evidence="4 6" id="KW-0274">FAD</keyword>
<proteinExistence type="inferred from homology"/>
<feature type="binding site" evidence="6">
    <location>
        <begin position="362"/>
        <end position="364"/>
    </location>
    <ligand>
        <name>FAD</name>
        <dbReference type="ChEBI" id="CHEBI:57692"/>
    </ligand>
</feature>
<dbReference type="GO" id="GO:0003677">
    <property type="term" value="F:DNA binding"/>
    <property type="evidence" value="ECO:0007669"/>
    <property type="project" value="TreeGrafter"/>
</dbReference>